<proteinExistence type="predicted"/>
<dbReference type="EMBL" id="BMMW01000006">
    <property type="protein sequence ID" value="GGK67392.1"/>
    <property type="molecule type" value="Genomic_DNA"/>
</dbReference>
<organism evidence="1 2">
    <name type="scientific">Nocardia camponoti</name>
    <dbReference type="NCBI Taxonomy" id="1616106"/>
    <lineage>
        <taxon>Bacteria</taxon>
        <taxon>Bacillati</taxon>
        <taxon>Actinomycetota</taxon>
        <taxon>Actinomycetes</taxon>
        <taxon>Mycobacteriales</taxon>
        <taxon>Nocardiaceae</taxon>
        <taxon>Nocardia</taxon>
    </lineage>
</organism>
<sequence length="72" mass="7187">MQMLMLTGPTGMLVQMVAEPTIGVADGVAAAAVPAPRAVTAKAAATTASGRAKRDINTVLEVVRLVRAPGSG</sequence>
<name>A0A917QT75_9NOCA</name>
<reference evidence="1" key="2">
    <citation type="submission" date="2020-09" db="EMBL/GenBank/DDBJ databases">
        <authorList>
            <person name="Sun Q."/>
            <person name="Zhou Y."/>
        </authorList>
    </citation>
    <scope>NUCLEOTIDE SEQUENCE</scope>
    <source>
        <strain evidence="1">CGMCC 4.7278</strain>
    </source>
</reference>
<dbReference type="Proteomes" id="UP000612956">
    <property type="component" value="Unassembled WGS sequence"/>
</dbReference>
<gene>
    <name evidence="1" type="ORF">GCM10011591_44440</name>
</gene>
<protein>
    <submittedName>
        <fullName evidence="1">Uncharacterized protein</fullName>
    </submittedName>
</protein>
<reference evidence="1" key="1">
    <citation type="journal article" date="2014" name="Int. J. Syst. Evol. Microbiol.">
        <title>Complete genome sequence of Corynebacterium casei LMG S-19264T (=DSM 44701T), isolated from a smear-ripened cheese.</title>
        <authorList>
            <consortium name="US DOE Joint Genome Institute (JGI-PGF)"/>
            <person name="Walter F."/>
            <person name="Albersmeier A."/>
            <person name="Kalinowski J."/>
            <person name="Ruckert C."/>
        </authorList>
    </citation>
    <scope>NUCLEOTIDE SEQUENCE</scope>
    <source>
        <strain evidence="1">CGMCC 4.7278</strain>
    </source>
</reference>
<evidence type="ECO:0000313" key="1">
    <source>
        <dbReference type="EMBL" id="GGK67392.1"/>
    </source>
</evidence>
<comment type="caution">
    <text evidence="1">The sequence shown here is derived from an EMBL/GenBank/DDBJ whole genome shotgun (WGS) entry which is preliminary data.</text>
</comment>
<evidence type="ECO:0000313" key="2">
    <source>
        <dbReference type="Proteomes" id="UP000612956"/>
    </source>
</evidence>
<keyword evidence="2" id="KW-1185">Reference proteome</keyword>
<accession>A0A917QT75</accession>
<dbReference type="AlphaFoldDB" id="A0A917QT75"/>